<dbReference type="PANTHER" id="PTHR46865:SF2">
    <property type="entry name" value="MONOOXYGENASE"/>
    <property type="match status" value="1"/>
</dbReference>
<keyword evidence="2" id="KW-0560">Oxidoreductase</keyword>
<dbReference type="EMBL" id="JBHUPE010000005">
    <property type="protein sequence ID" value="MFD2904990.1"/>
    <property type="molecule type" value="Genomic_DNA"/>
</dbReference>
<keyword evidence="3" id="KW-1185">Reference proteome</keyword>
<sequence>MEKRTVLVSGASIAGPALAFWLHRFGFDVTIVERAEELRLGGQNIDVRDEAQKVVQLMGLEDEIRAANTGELGIRFVDVNNHTLAEFPKTNGGFGTAELEILRGDLAQVFFNATKDNIPYIFGDQILALVEAEDKVNVTFKNSTPRSFDLVIAADGIRSSTRKLIFGDEPVIKYIGVYCSYLTIPRIDSDTSWAYWYNAPESRVLNLRPDNVGTTRASFSFLSPEKGYEKLSLQEQKGILKQKFADAGWQAPRLLQGLEESKDVYFDSISQVKAPRWTNGRCAMVGDAAYCPTPMSGMGASLSIVGAYVLAGELSRHQNHQDAFEAYEKLMRPYVEDIQNLPPGVPWLAHPKTKFGIKVFNTVLGIASSKLVKKIAKLFGGKGKKEIKERIQLPYYNK</sequence>
<dbReference type="Pfam" id="PF01494">
    <property type="entry name" value="FAD_binding_3"/>
    <property type="match status" value="1"/>
</dbReference>
<dbReference type="SUPFAM" id="SSF51905">
    <property type="entry name" value="FAD/NAD(P)-binding domain"/>
    <property type="match status" value="1"/>
</dbReference>
<keyword evidence="2" id="KW-0503">Monooxygenase</keyword>
<evidence type="ECO:0000313" key="2">
    <source>
        <dbReference type="EMBL" id="MFD2904990.1"/>
    </source>
</evidence>
<dbReference type="PANTHER" id="PTHR46865">
    <property type="entry name" value="OXIDOREDUCTASE-RELATED"/>
    <property type="match status" value="1"/>
</dbReference>
<proteinExistence type="predicted"/>
<comment type="caution">
    <text evidence="2">The sequence shown here is derived from an EMBL/GenBank/DDBJ whole genome shotgun (WGS) entry which is preliminary data.</text>
</comment>
<dbReference type="GO" id="GO:0004497">
    <property type="term" value="F:monooxygenase activity"/>
    <property type="evidence" value="ECO:0007669"/>
    <property type="project" value="UniProtKB-KW"/>
</dbReference>
<feature type="domain" description="FAD-binding" evidence="1">
    <location>
        <begin position="5"/>
        <end position="336"/>
    </location>
</feature>
<dbReference type="Gene3D" id="3.30.9.10">
    <property type="entry name" value="D-Amino Acid Oxidase, subunit A, domain 2"/>
    <property type="match status" value="1"/>
</dbReference>
<dbReference type="InterPro" id="IPR002938">
    <property type="entry name" value="FAD-bd"/>
</dbReference>
<name>A0ABW5YXM4_9SPHI</name>
<organism evidence="2 3">
    <name type="scientific">Sphingobacterium anhuiense</name>
    <dbReference type="NCBI Taxonomy" id="493780"/>
    <lineage>
        <taxon>Bacteria</taxon>
        <taxon>Pseudomonadati</taxon>
        <taxon>Bacteroidota</taxon>
        <taxon>Sphingobacteriia</taxon>
        <taxon>Sphingobacteriales</taxon>
        <taxon>Sphingobacteriaceae</taxon>
        <taxon>Sphingobacterium</taxon>
    </lineage>
</organism>
<dbReference type="InterPro" id="IPR036188">
    <property type="entry name" value="FAD/NAD-bd_sf"/>
</dbReference>
<gene>
    <name evidence="2" type="ORF">ACFS6I_13700</name>
</gene>
<dbReference type="Gene3D" id="3.50.50.60">
    <property type="entry name" value="FAD/NAD(P)-binding domain"/>
    <property type="match status" value="1"/>
</dbReference>
<dbReference type="Proteomes" id="UP001597509">
    <property type="component" value="Unassembled WGS sequence"/>
</dbReference>
<dbReference type="InterPro" id="IPR051704">
    <property type="entry name" value="FAD_aromatic-hydroxylase"/>
</dbReference>
<accession>A0ABW5YXM4</accession>
<reference evidence="3" key="1">
    <citation type="journal article" date="2019" name="Int. J. Syst. Evol. Microbiol.">
        <title>The Global Catalogue of Microorganisms (GCM) 10K type strain sequencing project: providing services to taxonomists for standard genome sequencing and annotation.</title>
        <authorList>
            <consortium name="The Broad Institute Genomics Platform"/>
            <consortium name="The Broad Institute Genome Sequencing Center for Infectious Disease"/>
            <person name="Wu L."/>
            <person name="Ma J."/>
        </authorList>
    </citation>
    <scope>NUCLEOTIDE SEQUENCE [LARGE SCALE GENOMIC DNA]</scope>
    <source>
        <strain evidence="3">KCTC 22209</strain>
    </source>
</reference>
<protein>
    <submittedName>
        <fullName evidence="2">FAD-dependent monooxygenase</fullName>
    </submittedName>
</protein>
<dbReference type="PRINTS" id="PR00420">
    <property type="entry name" value="RNGMNOXGNASE"/>
</dbReference>
<dbReference type="RefSeq" id="WP_380921394.1">
    <property type="nucleotide sequence ID" value="NZ_JBHUPE010000005.1"/>
</dbReference>
<evidence type="ECO:0000259" key="1">
    <source>
        <dbReference type="Pfam" id="PF01494"/>
    </source>
</evidence>
<evidence type="ECO:0000313" key="3">
    <source>
        <dbReference type="Proteomes" id="UP001597509"/>
    </source>
</evidence>